<protein>
    <submittedName>
        <fullName evidence="1">Uncharacterized protein</fullName>
    </submittedName>
</protein>
<gene>
    <name evidence="1" type="ORF">TDIB3V08_LOCUS1246</name>
</gene>
<proteinExistence type="predicted"/>
<dbReference type="AlphaFoldDB" id="A0A7R8VDG2"/>
<dbReference type="EMBL" id="OA564579">
    <property type="protein sequence ID" value="CAD7194833.1"/>
    <property type="molecule type" value="Genomic_DNA"/>
</dbReference>
<accession>A0A7R8VDG2</accession>
<organism evidence="1">
    <name type="scientific">Timema douglasi</name>
    <name type="common">Walking stick</name>
    <dbReference type="NCBI Taxonomy" id="61478"/>
    <lineage>
        <taxon>Eukaryota</taxon>
        <taxon>Metazoa</taxon>
        <taxon>Ecdysozoa</taxon>
        <taxon>Arthropoda</taxon>
        <taxon>Hexapoda</taxon>
        <taxon>Insecta</taxon>
        <taxon>Pterygota</taxon>
        <taxon>Neoptera</taxon>
        <taxon>Polyneoptera</taxon>
        <taxon>Phasmatodea</taxon>
        <taxon>Timematodea</taxon>
        <taxon>Timematoidea</taxon>
        <taxon>Timematidae</taxon>
        <taxon>Timema</taxon>
    </lineage>
</organism>
<reference evidence="1" key="1">
    <citation type="submission" date="2020-11" db="EMBL/GenBank/DDBJ databases">
        <authorList>
            <person name="Tran Van P."/>
        </authorList>
    </citation>
    <scope>NUCLEOTIDE SEQUENCE</scope>
</reference>
<evidence type="ECO:0000313" key="1">
    <source>
        <dbReference type="EMBL" id="CAD7194833.1"/>
    </source>
</evidence>
<sequence length="156" mass="17428">MIAAMYPPTSPYDQRPAYSSRALRCLAVVTLNLKKGMKLINHGSSRDVVSREERIVPQGNTLCEEHSVSRSLVVGVEPSPNSRRNDKELQIGHRPANAVKDEKVPLVSWEPYFCVLLQDEQTLTAYRSEELSIFPGTPCRPRSHIKVGTARTNITA</sequence>
<name>A0A7R8VDG2_TIMDO</name>